<sequence length="191" mass="19852">MFRSAIIPAFAMLAAGGAGALVAAPAEAREHGRIVRAQGPYGGGYVAGRHVSRQPGSTQVTRGAATYGGRGYGQTRSTQWGDGAVTNSVDRRYANGTGMSRDSSLVRNGDGSVSVQRDRTGPAGNSQSGWSTIYRTDDGYTRTRSGATSSGRSYSATRDVSVNGDSVTVDRNAATGSGRAVSSTRTYSRRD</sequence>
<evidence type="ECO:0000256" key="2">
    <source>
        <dbReference type="SAM" id="SignalP"/>
    </source>
</evidence>
<protein>
    <recommendedName>
        <fullName evidence="5">YD repeat-containing protein</fullName>
    </recommendedName>
</protein>
<dbReference type="EMBL" id="JACHKA010000001">
    <property type="protein sequence ID" value="MBB5984305.1"/>
    <property type="molecule type" value="Genomic_DNA"/>
</dbReference>
<feature type="signal peptide" evidence="2">
    <location>
        <begin position="1"/>
        <end position="20"/>
    </location>
</feature>
<feature type="compositionally biased region" description="Low complexity" evidence="1">
    <location>
        <begin position="142"/>
        <end position="158"/>
    </location>
</feature>
<accession>A0ABR6NAK0</accession>
<feature type="region of interest" description="Disordered" evidence="1">
    <location>
        <begin position="67"/>
        <end position="191"/>
    </location>
</feature>
<feature type="compositionally biased region" description="Polar residues" evidence="1">
    <location>
        <begin position="123"/>
        <end position="134"/>
    </location>
</feature>
<feature type="compositionally biased region" description="Polar residues" evidence="1">
    <location>
        <begin position="97"/>
        <end position="115"/>
    </location>
</feature>
<evidence type="ECO:0000313" key="3">
    <source>
        <dbReference type="EMBL" id="MBB5984305.1"/>
    </source>
</evidence>
<evidence type="ECO:0008006" key="5">
    <source>
        <dbReference type="Google" id="ProtNLM"/>
    </source>
</evidence>
<dbReference type="RefSeq" id="WP_184051456.1">
    <property type="nucleotide sequence ID" value="NZ_JACHKA010000001.1"/>
</dbReference>
<name>A0ABR6NAK0_9SPHN</name>
<feature type="chain" id="PRO_5045517751" description="YD repeat-containing protein" evidence="2">
    <location>
        <begin position="21"/>
        <end position="191"/>
    </location>
</feature>
<feature type="compositionally biased region" description="Polar residues" evidence="1">
    <location>
        <begin position="180"/>
        <end position="191"/>
    </location>
</feature>
<comment type="caution">
    <text evidence="3">The sequence shown here is derived from an EMBL/GenBank/DDBJ whole genome shotgun (WGS) entry which is preliminary data.</text>
</comment>
<reference evidence="3 4" key="1">
    <citation type="submission" date="2020-08" db="EMBL/GenBank/DDBJ databases">
        <title>Exploring microbial biodiversity for novel pathways involved in the catabolism of aromatic compounds derived from lignin.</title>
        <authorList>
            <person name="Elkins J."/>
        </authorList>
    </citation>
    <scope>NUCLEOTIDE SEQUENCE [LARGE SCALE GENOMIC DNA]</scope>
    <source>
        <strain evidence="3 4">B1D3A</strain>
    </source>
</reference>
<keyword evidence="4" id="KW-1185">Reference proteome</keyword>
<dbReference type="Proteomes" id="UP001138540">
    <property type="component" value="Unassembled WGS sequence"/>
</dbReference>
<gene>
    <name evidence="3" type="ORF">HNP60_000279</name>
</gene>
<feature type="compositionally biased region" description="Polar residues" evidence="1">
    <location>
        <begin position="74"/>
        <end position="88"/>
    </location>
</feature>
<evidence type="ECO:0000256" key="1">
    <source>
        <dbReference type="SAM" id="MobiDB-lite"/>
    </source>
</evidence>
<proteinExistence type="predicted"/>
<evidence type="ECO:0000313" key="4">
    <source>
        <dbReference type="Proteomes" id="UP001138540"/>
    </source>
</evidence>
<organism evidence="3 4">
    <name type="scientific">Sphingobium lignivorans</name>
    <dbReference type="NCBI Taxonomy" id="2735886"/>
    <lineage>
        <taxon>Bacteria</taxon>
        <taxon>Pseudomonadati</taxon>
        <taxon>Pseudomonadota</taxon>
        <taxon>Alphaproteobacteria</taxon>
        <taxon>Sphingomonadales</taxon>
        <taxon>Sphingomonadaceae</taxon>
        <taxon>Sphingobium</taxon>
    </lineage>
</organism>
<keyword evidence="2" id="KW-0732">Signal</keyword>